<evidence type="ECO:0000313" key="3">
    <source>
        <dbReference type="Proteomes" id="UP000257109"/>
    </source>
</evidence>
<dbReference type="AlphaFoldDB" id="A0A371GE31"/>
<evidence type="ECO:0000256" key="1">
    <source>
        <dbReference type="SAM" id="SignalP"/>
    </source>
</evidence>
<dbReference type="EMBL" id="QJKJ01005839">
    <property type="protein sequence ID" value="RDX88791.1"/>
    <property type="molecule type" value="Genomic_DNA"/>
</dbReference>
<name>A0A371GE31_MUCPR</name>
<comment type="caution">
    <text evidence="2">The sequence shown here is derived from an EMBL/GenBank/DDBJ whole genome shotgun (WGS) entry which is preliminary data.</text>
</comment>
<feature type="chain" id="PRO_5016952201" evidence="1">
    <location>
        <begin position="24"/>
        <end position="75"/>
    </location>
</feature>
<organism evidence="2 3">
    <name type="scientific">Mucuna pruriens</name>
    <name type="common">Velvet bean</name>
    <name type="synonym">Dolichos pruriens</name>
    <dbReference type="NCBI Taxonomy" id="157652"/>
    <lineage>
        <taxon>Eukaryota</taxon>
        <taxon>Viridiplantae</taxon>
        <taxon>Streptophyta</taxon>
        <taxon>Embryophyta</taxon>
        <taxon>Tracheophyta</taxon>
        <taxon>Spermatophyta</taxon>
        <taxon>Magnoliopsida</taxon>
        <taxon>eudicotyledons</taxon>
        <taxon>Gunneridae</taxon>
        <taxon>Pentapetalae</taxon>
        <taxon>rosids</taxon>
        <taxon>fabids</taxon>
        <taxon>Fabales</taxon>
        <taxon>Fabaceae</taxon>
        <taxon>Papilionoideae</taxon>
        <taxon>50 kb inversion clade</taxon>
        <taxon>NPAAA clade</taxon>
        <taxon>indigoferoid/millettioid clade</taxon>
        <taxon>Phaseoleae</taxon>
        <taxon>Mucuna</taxon>
    </lineage>
</organism>
<keyword evidence="1" id="KW-0732">Signal</keyword>
<keyword evidence="3" id="KW-1185">Reference proteome</keyword>
<proteinExistence type="predicted"/>
<reference evidence="2" key="1">
    <citation type="submission" date="2018-05" db="EMBL/GenBank/DDBJ databases">
        <title>Draft genome of Mucuna pruriens seed.</title>
        <authorList>
            <person name="Nnadi N.E."/>
            <person name="Vos R."/>
            <person name="Hasami M.H."/>
            <person name="Devisetty U.K."/>
            <person name="Aguiy J.C."/>
        </authorList>
    </citation>
    <scope>NUCLEOTIDE SEQUENCE [LARGE SCALE GENOMIC DNA]</scope>
    <source>
        <strain evidence="2">JCA_2017</strain>
    </source>
</reference>
<evidence type="ECO:0000313" key="2">
    <source>
        <dbReference type="EMBL" id="RDX88791.1"/>
    </source>
</evidence>
<gene>
    <name evidence="2" type="ORF">CR513_29557</name>
</gene>
<accession>A0A371GE31</accession>
<sequence>MPLSKLLLASLLASLLLLQLVHADQSIVREHVVRGAVYHLVHDCAKERVGHVVDDATACHQALLVTKKCVPVMQA</sequence>
<protein>
    <submittedName>
        <fullName evidence="2">Uncharacterized protein</fullName>
    </submittedName>
</protein>
<dbReference type="Proteomes" id="UP000257109">
    <property type="component" value="Unassembled WGS sequence"/>
</dbReference>
<feature type="signal peptide" evidence="1">
    <location>
        <begin position="1"/>
        <end position="23"/>
    </location>
</feature>